<evidence type="ECO:0000313" key="2">
    <source>
        <dbReference type="EMBL" id="SMX54069.1"/>
    </source>
</evidence>
<feature type="transmembrane region" description="Helical" evidence="1">
    <location>
        <begin position="173"/>
        <end position="197"/>
    </location>
</feature>
<evidence type="ECO:0000313" key="3">
    <source>
        <dbReference type="Proteomes" id="UP000195514"/>
    </source>
</evidence>
<dbReference type="GO" id="GO:0022857">
    <property type="term" value="F:transmembrane transporter activity"/>
    <property type="evidence" value="ECO:0007669"/>
    <property type="project" value="UniProtKB-UniRule"/>
</dbReference>
<dbReference type="Pfam" id="PF02592">
    <property type="entry name" value="Vut_1"/>
    <property type="match status" value="1"/>
</dbReference>
<dbReference type="InterPro" id="IPR003744">
    <property type="entry name" value="YhhQ"/>
</dbReference>
<keyword evidence="1" id="KW-0812">Transmembrane</keyword>
<dbReference type="GO" id="GO:0005886">
    <property type="term" value="C:plasma membrane"/>
    <property type="evidence" value="ECO:0007669"/>
    <property type="project" value="UniProtKB-SubCell"/>
</dbReference>
<feature type="transmembrane region" description="Helical" evidence="1">
    <location>
        <begin position="61"/>
        <end position="80"/>
    </location>
</feature>
<keyword evidence="1" id="KW-1133">Transmembrane helix</keyword>
<sequence>MIFVLTLVLSNIASSAKIIDWGARLGNLSLSFDAGTILFPISYIVGDVLTEVYGYKRSRRIIWLGFGALAFSALVFWFVQVLPGEATWQASVGQENFNKILGSMSSGAIVVASLAGYLAGSFSNAMVMASMKVRTKGKFLWARTIGSSVIGQAFDTFAFILIASALGVFPWSLFWSLTITNYIFKLGIEIVVTPLTYRVVNKLKHAEDIDVFDDGTDFSPFKF</sequence>
<dbReference type="PANTHER" id="PTHR34300:SF2">
    <property type="entry name" value="QUEUOSINE PRECURSOR TRANSPORTER-RELATED"/>
    <property type="match status" value="1"/>
</dbReference>
<name>A0A1Y6K647_9CHLR</name>
<keyword evidence="1" id="KW-0472">Membrane</keyword>
<dbReference type="KEGG" id="abat:CFX1CAM_1004"/>
<keyword evidence="1" id="KW-1003">Cell membrane</keyword>
<keyword evidence="3" id="KW-1185">Reference proteome</keyword>
<keyword evidence="1" id="KW-0813">Transport</keyword>
<feature type="transmembrane region" description="Helical" evidence="1">
    <location>
        <begin position="140"/>
        <end position="167"/>
    </location>
</feature>
<dbReference type="NCBIfam" id="TIGR00697">
    <property type="entry name" value="queuosine precursor transporter"/>
    <property type="match status" value="1"/>
</dbReference>
<dbReference type="HAMAP" id="MF_02088">
    <property type="entry name" value="Q_prec_transport"/>
    <property type="match status" value="1"/>
</dbReference>
<dbReference type="Proteomes" id="UP000195514">
    <property type="component" value="Chromosome I"/>
</dbReference>
<protein>
    <recommendedName>
        <fullName evidence="1">Probable queuosine precursor transporter</fullName>
        <shortName evidence="1">Q precursor transporter</shortName>
    </recommendedName>
</protein>
<dbReference type="EMBL" id="LT859958">
    <property type="protein sequence ID" value="SMX54069.1"/>
    <property type="molecule type" value="Genomic_DNA"/>
</dbReference>
<reference evidence="3" key="1">
    <citation type="submission" date="2017-05" db="EMBL/GenBank/DDBJ databases">
        <authorList>
            <person name="Kirkegaard R."/>
            <person name="Mcilroy J S."/>
        </authorList>
    </citation>
    <scope>NUCLEOTIDE SEQUENCE [LARGE SCALE GENOMIC DNA]</scope>
</reference>
<organism evidence="2 3">
    <name type="scientific">Candidatus Brevifilum fermentans</name>
    <dbReference type="NCBI Taxonomy" id="1986204"/>
    <lineage>
        <taxon>Bacteria</taxon>
        <taxon>Bacillati</taxon>
        <taxon>Chloroflexota</taxon>
        <taxon>Anaerolineae</taxon>
        <taxon>Anaerolineales</taxon>
        <taxon>Anaerolineaceae</taxon>
        <taxon>Candidatus Brevifilum</taxon>
    </lineage>
</organism>
<dbReference type="AlphaFoldDB" id="A0A1Y6K647"/>
<feature type="transmembrane region" description="Helical" evidence="1">
    <location>
        <begin position="31"/>
        <end position="49"/>
    </location>
</feature>
<comment type="similarity">
    <text evidence="1">Belongs to the vitamin uptake transporter (VUT/ECF) (TC 2.A.88) family. Q precursor transporter subfamily.</text>
</comment>
<comment type="subcellular location">
    <subcellularLocation>
        <location evidence="1">Cell membrane</location>
        <topology evidence="1">Multi-pass membrane protein</topology>
    </subcellularLocation>
</comment>
<gene>
    <name evidence="2" type="ORF">CFX1CAM_1004</name>
</gene>
<dbReference type="PANTHER" id="PTHR34300">
    <property type="entry name" value="QUEUOSINE PRECURSOR TRANSPORTER-RELATED"/>
    <property type="match status" value="1"/>
</dbReference>
<evidence type="ECO:0000256" key="1">
    <source>
        <dbReference type="HAMAP-Rule" id="MF_02088"/>
    </source>
</evidence>
<accession>A0A1Y6K647</accession>
<feature type="transmembrane region" description="Helical" evidence="1">
    <location>
        <begin position="100"/>
        <end position="119"/>
    </location>
</feature>
<comment type="function">
    <text evidence="1">Involved in the import of queuosine (Q) precursors, required for Q precursor salvage.</text>
</comment>
<proteinExistence type="inferred from homology"/>